<feature type="transmembrane region" description="Helical" evidence="5">
    <location>
        <begin position="311"/>
        <end position="334"/>
    </location>
</feature>
<feature type="transmembrane region" description="Helical" evidence="5">
    <location>
        <begin position="284"/>
        <end position="305"/>
    </location>
</feature>
<keyword evidence="8" id="KW-1185">Reference proteome</keyword>
<dbReference type="NCBIfam" id="TIGR03057">
    <property type="entry name" value="xxxLxxG_by_4"/>
    <property type="match status" value="1"/>
</dbReference>
<dbReference type="AlphaFoldDB" id="A0A927H8U2"/>
<proteinExistence type="predicted"/>
<keyword evidence="3 5" id="KW-1133">Transmembrane helix</keyword>
<keyword evidence="2 5" id="KW-0812">Transmembrane</keyword>
<dbReference type="InterPro" id="IPR051328">
    <property type="entry name" value="T7SS_ABC-Transporter"/>
</dbReference>
<evidence type="ECO:0000259" key="6">
    <source>
        <dbReference type="Pfam" id="PF12698"/>
    </source>
</evidence>
<comment type="subcellular location">
    <subcellularLocation>
        <location evidence="1">Membrane</location>
        <topology evidence="1">Multi-pass membrane protein</topology>
    </subcellularLocation>
</comment>
<dbReference type="PANTHER" id="PTHR43077">
    <property type="entry name" value="TRANSPORT PERMEASE YVFS-RELATED"/>
    <property type="match status" value="1"/>
</dbReference>
<dbReference type="Pfam" id="PF12698">
    <property type="entry name" value="ABC2_membrane_3"/>
    <property type="match status" value="1"/>
</dbReference>
<comment type="caution">
    <text evidence="7">The sequence shown here is derived from an EMBL/GenBank/DDBJ whole genome shotgun (WGS) entry which is preliminary data.</text>
</comment>
<evidence type="ECO:0000256" key="5">
    <source>
        <dbReference type="SAM" id="Phobius"/>
    </source>
</evidence>
<protein>
    <submittedName>
        <fullName evidence="7">YhgE/Pip domain-containing protein</fullName>
    </submittedName>
</protein>
<dbReference type="InterPro" id="IPR017501">
    <property type="entry name" value="Phage_infect_YhgE_C"/>
</dbReference>
<feature type="transmembrane region" description="Helical" evidence="5">
    <location>
        <begin position="400"/>
        <end position="421"/>
    </location>
</feature>
<dbReference type="EMBL" id="JACXIY010000048">
    <property type="protein sequence ID" value="MBD2872420.1"/>
    <property type="molecule type" value="Genomic_DNA"/>
</dbReference>
<dbReference type="InterPro" id="IPR023908">
    <property type="entry name" value="xxxLxxG_rpt"/>
</dbReference>
<dbReference type="NCBIfam" id="TIGR03062">
    <property type="entry name" value="pip_yhgE_Cterm"/>
    <property type="match status" value="1"/>
</dbReference>
<evidence type="ECO:0000256" key="4">
    <source>
        <dbReference type="ARBA" id="ARBA00023136"/>
    </source>
</evidence>
<keyword evidence="4 5" id="KW-0472">Membrane</keyword>
<gene>
    <name evidence="7" type="ORF">IDH41_27960</name>
</gene>
<evidence type="ECO:0000256" key="1">
    <source>
        <dbReference type="ARBA" id="ARBA00004141"/>
    </source>
</evidence>
<dbReference type="Proteomes" id="UP000632125">
    <property type="component" value="Unassembled WGS sequence"/>
</dbReference>
<dbReference type="RefSeq" id="WP_190867083.1">
    <property type="nucleotide sequence ID" value="NZ_JACXIY010000048.1"/>
</dbReference>
<evidence type="ECO:0000313" key="7">
    <source>
        <dbReference type="EMBL" id="MBD2872420.1"/>
    </source>
</evidence>
<feature type="transmembrane region" description="Helical" evidence="5">
    <location>
        <begin position="346"/>
        <end position="369"/>
    </location>
</feature>
<dbReference type="PANTHER" id="PTHR43077:SF5">
    <property type="entry name" value="PHAGE INFECTION PROTEIN"/>
    <property type="match status" value="1"/>
</dbReference>
<evidence type="ECO:0000313" key="8">
    <source>
        <dbReference type="Proteomes" id="UP000632125"/>
    </source>
</evidence>
<feature type="domain" description="ABC-2 type transporter transmembrane" evidence="6">
    <location>
        <begin position="235"/>
        <end position="416"/>
    </location>
</feature>
<accession>A0A927H8U2</accession>
<name>A0A927H8U2_9BACL</name>
<feature type="non-terminal residue" evidence="7">
    <location>
        <position position="1"/>
    </location>
</feature>
<evidence type="ECO:0000256" key="2">
    <source>
        <dbReference type="ARBA" id="ARBA00022692"/>
    </source>
</evidence>
<dbReference type="GO" id="GO:0016020">
    <property type="term" value="C:membrane"/>
    <property type="evidence" value="ECO:0007669"/>
    <property type="project" value="UniProtKB-SubCell"/>
</dbReference>
<sequence length="439" mass="45208">RQAAGQLADGLAQSAAGEARLEQGAARLASGLAQLAEANPQLAQSEQFAAMLKASEELAAGAAQSAAGQEKLSGGAAELNGGLTKVSDGVAAFDAKLREAAAGARKLGEGGERLTAGATAFADGMEQFGAKLAEAGAGGAKLAEGAKQVDDGAGRLSSGLTRLSASAGSFADGSAKLEDGAREVATGLLKLEDGSQELSGKLGAASEQTSGLKPTDAMIDMFADPVRLDVEKVTEVVNYGTGLAPYFLSLGLYVGAMLLTIIYSVREPAVRPSSGWSWFWSKALTLALIGTIQALIADAALLYLLKLEVRSVGLFIAFSILVSITFMMIIQFLVASMNNPGRFIAVILLILQLTSSAGTFPIELVPGWLQKLSPLLPMTYAVAGLRDIISGGDFGRVGGYMAVLAGIAILFAVLSYVYFAVSHRREKGRGEETSAVPAV</sequence>
<dbReference type="GO" id="GO:0140359">
    <property type="term" value="F:ABC-type transporter activity"/>
    <property type="evidence" value="ECO:0007669"/>
    <property type="project" value="InterPro"/>
</dbReference>
<organism evidence="7 8">
    <name type="scientific">Paenibacillus arenilitoris</name>
    <dbReference type="NCBI Taxonomy" id="2772299"/>
    <lineage>
        <taxon>Bacteria</taxon>
        <taxon>Bacillati</taxon>
        <taxon>Bacillota</taxon>
        <taxon>Bacilli</taxon>
        <taxon>Bacillales</taxon>
        <taxon>Paenibacillaceae</taxon>
        <taxon>Paenibacillus</taxon>
    </lineage>
</organism>
<dbReference type="InterPro" id="IPR013525">
    <property type="entry name" value="ABC2_TM"/>
</dbReference>
<evidence type="ECO:0000256" key="3">
    <source>
        <dbReference type="ARBA" id="ARBA00022989"/>
    </source>
</evidence>
<feature type="transmembrane region" description="Helical" evidence="5">
    <location>
        <begin position="243"/>
        <end position="263"/>
    </location>
</feature>
<reference evidence="7" key="1">
    <citation type="submission" date="2020-09" db="EMBL/GenBank/DDBJ databases">
        <title>A novel bacterium of genus Paenibacillus, isolated from South China Sea.</title>
        <authorList>
            <person name="Huang H."/>
            <person name="Mo K."/>
            <person name="Hu Y."/>
        </authorList>
    </citation>
    <scope>NUCLEOTIDE SEQUENCE</scope>
    <source>
        <strain evidence="7">IB182493</strain>
    </source>
</reference>